<feature type="compositionally biased region" description="Basic and acidic residues" evidence="1">
    <location>
        <begin position="49"/>
        <end position="84"/>
    </location>
</feature>
<evidence type="ECO:0000313" key="4">
    <source>
        <dbReference type="Proteomes" id="UP001600888"/>
    </source>
</evidence>
<feature type="region of interest" description="Disordered" evidence="1">
    <location>
        <begin position="1"/>
        <end position="99"/>
    </location>
</feature>
<feature type="compositionally biased region" description="Polar residues" evidence="1">
    <location>
        <begin position="176"/>
        <end position="186"/>
    </location>
</feature>
<organism evidence="3 4">
    <name type="scientific">Diaporthe vaccinii</name>
    <dbReference type="NCBI Taxonomy" id="105482"/>
    <lineage>
        <taxon>Eukaryota</taxon>
        <taxon>Fungi</taxon>
        <taxon>Dikarya</taxon>
        <taxon>Ascomycota</taxon>
        <taxon>Pezizomycotina</taxon>
        <taxon>Sordariomycetes</taxon>
        <taxon>Sordariomycetidae</taxon>
        <taxon>Diaporthales</taxon>
        <taxon>Diaporthaceae</taxon>
        <taxon>Diaporthe</taxon>
        <taxon>Diaporthe eres species complex</taxon>
    </lineage>
</organism>
<dbReference type="SMART" id="SM00879">
    <property type="entry name" value="Brix"/>
    <property type="match status" value="1"/>
</dbReference>
<dbReference type="InterPro" id="IPR044281">
    <property type="entry name" value="IMP4/RPF1"/>
</dbReference>
<feature type="region of interest" description="Disordered" evidence="1">
    <location>
        <begin position="121"/>
        <end position="186"/>
    </location>
</feature>
<evidence type="ECO:0000259" key="2">
    <source>
        <dbReference type="PROSITE" id="PS50833"/>
    </source>
</evidence>
<feature type="region of interest" description="Disordered" evidence="1">
    <location>
        <begin position="493"/>
        <end position="520"/>
    </location>
</feature>
<evidence type="ECO:0000256" key="1">
    <source>
        <dbReference type="SAM" id="MobiDB-lite"/>
    </source>
</evidence>
<gene>
    <name evidence="3" type="ORF">FJTKL_03720</name>
</gene>
<dbReference type="InterPro" id="IPR007109">
    <property type="entry name" value="Brix"/>
</dbReference>
<protein>
    <recommendedName>
        <fullName evidence="2">Brix domain-containing protein</fullName>
    </recommendedName>
</protein>
<feature type="compositionally biased region" description="Acidic residues" evidence="1">
    <location>
        <begin position="129"/>
        <end position="157"/>
    </location>
</feature>
<comment type="caution">
    <text evidence="3">The sequence shown here is derived from an EMBL/GenBank/DDBJ whole genome shotgun (WGS) entry which is preliminary data.</text>
</comment>
<dbReference type="Gene3D" id="3.40.50.10480">
    <property type="entry name" value="Probable brix-domain ribosomal biogenesis protein"/>
    <property type="match status" value="1"/>
</dbReference>
<feature type="domain" description="Brix" evidence="2">
    <location>
        <begin position="206"/>
        <end position="402"/>
    </location>
</feature>
<dbReference type="PROSITE" id="PS50833">
    <property type="entry name" value="BRIX"/>
    <property type="match status" value="1"/>
</dbReference>
<dbReference type="PANTHER" id="PTHR22734">
    <property type="entry name" value="U3 SMALL NUCLEOLAR RIBONUCLEOPROTEIN PROTEIN IMP4"/>
    <property type="match status" value="1"/>
</dbReference>
<dbReference type="Pfam" id="PF04427">
    <property type="entry name" value="Brix"/>
    <property type="match status" value="1"/>
</dbReference>
<feature type="compositionally biased region" description="Polar residues" evidence="1">
    <location>
        <begin position="494"/>
        <end position="504"/>
    </location>
</feature>
<dbReference type="EMBL" id="JBAWTH010000168">
    <property type="protein sequence ID" value="KAL2274004.1"/>
    <property type="molecule type" value="Genomic_DNA"/>
</dbReference>
<dbReference type="SUPFAM" id="SSF52954">
    <property type="entry name" value="Class II aaRS ABD-related"/>
    <property type="match status" value="1"/>
</dbReference>
<dbReference type="Proteomes" id="UP001600888">
    <property type="component" value="Unassembled WGS sequence"/>
</dbReference>
<dbReference type="PANTHER" id="PTHR22734:SF3">
    <property type="entry name" value="RIBOSOME PRODUCTION FACTOR 1"/>
    <property type="match status" value="1"/>
</dbReference>
<reference evidence="3 4" key="1">
    <citation type="submission" date="2024-03" db="EMBL/GenBank/DDBJ databases">
        <title>A high-quality draft genome sequence of Diaporthe vaccinii, a causative agent of upright dieback and viscid rot disease in cranberry plants.</title>
        <authorList>
            <person name="Sarrasin M."/>
            <person name="Lang B.F."/>
            <person name="Burger G."/>
        </authorList>
    </citation>
    <scope>NUCLEOTIDE SEQUENCE [LARGE SCALE GENOMIC DNA]</scope>
    <source>
        <strain evidence="3 4">IS7</strain>
    </source>
</reference>
<accession>A0ABR4DX50</accession>
<keyword evidence="4" id="KW-1185">Reference proteome</keyword>
<name>A0ABR4DX50_9PEZI</name>
<proteinExistence type="predicted"/>
<sequence length="520" mass="59166">MNFLEREHRLARVSQVRPTPNTHEKTKVAPIAKMAGSKLAMNKIHRQERHVQDKRTSSKAKREERMRRRKEEAKDPELKQERLSRNQTKTLDQKRKWDDADEDSLYTSADVAAMKRRRLEEEQIGGADEPLEEKDEEDEEVDSMLGSDDEEEADEDAVQEKIEKMRAKRAERQPSAAPSTTSTNFDMTPAVLSAKFPNLFSDEPPKTPKVLVTTSLNSTLHKEAELLTSLLPNSEYIRRSAHRYGHKYSVREICKYASNREYTSVLVLNEDQKKPNRLTIVHLPHGPTLTYSVNNWIEGSKLPGHGKAQDAYYPELLLNNFKSSLGLLAAKSFQTLFPPQPDIEMRQVVTLHNQRDYIFLRRHRYIFRDKKETEKSVQAADGKELHGVEQIRVGLQELGVSAHNHLNSASPLPQNTLFLPTFPSPHSACRSCNTPRTTRVLRTCGLVRNQTTPTTATANRAPNTSLIHRVDGCDMQTCGLGATSYTCAREHANTTEPYNPNGNESPEKRNGTLRRNLTKD</sequence>
<evidence type="ECO:0000313" key="3">
    <source>
        <dbReference type="EMBL" id="KAL2274004.1"/>
    </source>
</evidence>
<feature type="compositionally biased region" description="Basic and acidic residues" evidence="1">
    <location>
        <begin position="1"/>
        <end position="10"/>
    </location>
</feature>
<feature type="compositionally biased region" description="Basic and acidic residues" evidence="1">
    <location>
        <begin position="158"/>
        <end position="172"/>
    </location>
</feature>